<feature type="region of interest" description="Disordered" evidence="1">
    <location>
        <begin position="29"/>
        <end position="88"/>
    </location>
</feature>
<evidence type="ECO:0000256" key="1">
    <source>
        <dbReference type="SAM" id="MobiDB-lite"/>
    </source>
</evidence>
<reference evidence="2" key="1">
    <citation type="submission" date="2023-10" db="EMBL/GenBank/DDBJ databases">
        <authorList>
            <person name="Chen Y."/>
            <person name="Shah S."/>
            <person name="Dougan E. K."/>
            <person name="Thang M."/>
            <person name="Chan C."/>
        </authorList>
    </citation>
    <scope>NUCLEOTIDE SEQUENCE [LARGE SCALE GENOMIC DNA]</scope>
</reference>
<proteinExistence type="predicted"/>
<protein>
    <submittedName>
        <fullName evidence="2">Uncharacterized protein</fullName>
    </submittedName>
</protein>
<gene>
    <name evidence="2" type="ORF">PCOR1329_LOCUS32001</name>
</gene>
<organism evidence="2 3">
    <name type="scientific">Prorocentrum cordatum</name>
    <dbReference type="NCBI Taxonomy" id="2364126"/>
    <lineage>
        <taxon>Eukaryota</taxon>
        <taxon>Sar</taxon>
        <taxon>Alveolata</taxon>
        <taxon>Dinophyceae</taxon>
        <taxon>Prorocentrales</taxon>
        <taxon>Prorocentraceae</taxon>
        <taxon>Prorocentrum</taxon>
    </lineage>
</organism>
<accession>A0ABN9SSA6</accession>
<keyword evidence="3" id="KW-1185">Reference proteome</keyword>
<dbReference type="Proteomes" id="UP001189429">
    <property type="component" value="Unassembled WGS sequence"/>
</dbReference>
<comment type="caution">
    <text evidence="2">The sequence shown here is derived from an EMBL/GenBank/DDBJ whole genome shotgun (WGS) entry which is preliminary data.</text>
</comment>
<evidence type="ECO:0000313" key="2">
    <source>
        <dbReference type="EMBL" id="CAK0834624.1"/>
    </source>
</evidence>
<dbReference type="EMBL" id="CAUYUJ010012803">
    <property type="protein sequence ID" value="CAK0834624.1"/>
    <property type="molecule type" value="Genomic_DNA"/>
</dbReference>
<feature type="compositionally biased region" description="Low complexity" evidence="1">
    <location>
        <begin position="60"/>
        <end position="73"/>
    </location>
</feature>
<evidence type="ECO:0000313" key="3">
    <source>
        <dbReference type="Proteomes" id="UP001189429"/>
    </source>
</evidence>
<name>A0ABN9SSA6_9DINO</name>
<sequence>MSSLCTSRPRPALHSNTVLSNITAMTTTFSQSTSLSTPPEVTRKSLGAASNNEPNRARRGAAGSPSASSAGGPCCVRKASAPSDGTAPKMSWIAKTSRLDHARDFSAPVSERTVILGSRREQCWRVTPATTTTDSTRAGRRADSPTTATLGCQCDRLLVLVLVDDLEQLWDHDRDLERLPALCGRTDGAEPASREPQAAIEDEGCARHVQKHYETYGVADAIWGAVQARGCTMRCIEHLPHNKHGIQKYHYSPEQLKLGTLH</sequence>